<dbReference type="EMBL" id="FODH01000001">
    <property type="protein sequence ID" value="SEN45576.1"/>
    <property type="molecule type" value="Genomic_DNA"/>
</dbReference>
<evidence type="ECO:0000313" key="3">
    <source>
        <dbReference type="Proteomes" id="UP000198809"/>
    </source>
</evidence>
<organism evidence="2 3">
    <name type="scientific">Paenibacillus sophorae</name>
    <dbReference type="NCBI Taxonomy" id="1333845"/>
    <lineage>
        <taxon>Bacteria</taxon>
        <taxon>Bacillati</taxon>
        <taxon>Bacillota</taxon>
        <taxon>Bacilli</taxon>
        <taxon>Bacillales</taxon>
        <taxon>Paenibacillaceae</taxon>
        <taxon>Paenibacillus</taxon>
    </lineage>
</organism>
<keyword evidence="4" id="KW-1185">Reference proteome</keyword>
<reference evidence="1 4" key="2">
    <citation type="submission" date="2021-06" db="EMBL/GenBank/DDBJ databases">
        <title>Whole genome sequence of Paenibacillus sophorae DSM23020 for comparative genomics.</title>
        <authorList>
            <person name="Kim M.-J."/>
            <person name="Lee G."/>
            <person name="Shin J.-H."/>
        </authorList>
    </citation>
    <scope>NUCLEOTIDE SEQUENCE [LARGE SCALE GENOMIC DNA]</scope>
    <source>
        <strain evidence="1 4">DSM 23020</strain>
    </source>
</reference>
<dbReference type="EMBL" id="CP076607">
    <property type="protein sequence ID" value="QWU14288.1"/>
    <property type="molecule type" value="Genomic_DNA"/>
</dbReference>
<name>A0A1H8GNM8_9BACL</name>
<sequence>MMEPYELAEGERYTDNKSVRMIQSIDVSKDVIKYIENPRGGHVLGICGIEDFCNWAKSCYTLENELWEISTK</sequence>
<dbReference type="STRING" id="1333845.SAMN04487895_101587"/>
<accession>A0A1H8GNM8</accession>
<evidence type="ECO:0000313" key="4">
    <source>
        <dbReference type="Proteomes" id="UP000683429"/>
    </source>
</evidence>
<proteinExistence type="predicted"/>
<evidence type="ECO:0000313" key="1">
    <source>
        <dbReference type="EMBL" id="QWU14288.1"/>
    </source>
</evidence>
<dbReference type="OrthoDB" id="9951499at2"/>
<dbReference type="Proteomes" id="UP000198809">
    <property type="component" value="Unassembled WGS sequence"/>
</dbReference>
<gene>
    <name evidence="1" type="ORF">KP014_20490</name>
    <name evidence="2" type="ORF">SAMN04487895_101587</name>
</gene>
<evidence type="ECO:0000313" key="2">
    <source>
        <dbReference type="EMBL" id="SEN45576.1"/>
    </source>
</evidence>
<dbReference type="RefSeq" id="WP_036588174.1">
    <property type="nucleotide sequence ID" value="NZ_CP076607.1"/>
</dbReference>
<reference evidence="2 3" key="1">
    <citation type="submission" date="2016-10" db="EMBL/GenBank/DDBJ databases">
        <authorList>
            <person name="de Groot N.N."/>
        </authorList>
    </citation>
    <scope>NUCLEOTIDE SEQUENCE [LARGE SCALE GENOMIC DNA]</scope>
    <source>
        <strain evidence="2 3">CGMCC 1.10238</strain>
    </source>
</reference>
<dbReference type="AlphaFoldDB" id="A0A1H8GNM8"/>
<protein>
    <submittedName>
        <fullName evidence="2">Uncharacterized protein</fullName>
    </submittedName>
</protein>
<dbReference type="Proteomes" id="UP000683429">
    <property type="component" value="Chromosome"/>
</dbReference>